<reference evidence="2" key="1">
    <citation type="journal article" date="2018" name="Sci. Rep.">
        <title>Lignite coal burning seam in the remote Altai Mountains harbors a hydrogen-driven thermophilic microbial community.</title>
        <authorList>
            <person name="Kadnikov V.V."/>
            <person name="Mardanov A.V."/>
            <person name="Ivasenko D.A."/>
            <person name="Antsiferov D.V."/>
            <person name="Beletsky A.V."/>
            <person name="Karnachuk O.V."/>
            <person name="Ravin N.V."/>
        </authorList>
    </citation>
    <scope>NUCLEOTIDE SEQUENCE [LARGE SCALE GENOMIC DNA]</scope>
</reference>
<organism evidence="1 2">
    <name type="scientific">Candidatus Carbonibacillus altaicus</name>
    <dbReference type="NCBI Taxonomy" id="2163959"/>
    <lineage>
        <taxon>Bacteria</taxon>
        <taxon>Bacillati</taxon>
        <taxon>Bacillota</taxon>
        <taxon>Bacilli</taxon>
        <taxon>Bacillales</taxon>
        <taxon>Candidatus Carbonibacillus</taxon>
    </lineage>
</organism>
<dbReference type="EMBL" id="PEBX01000066">
    <property type="protein sequence ID" value="PTQ55853.1"/>
    <property type="molecule type" value="Genomic_DNA"/>
</dbReference>
<evidence type="ECO:0000313" key="2">
    <source>
        <dbReference type="Proteomes" id="UP000244338"/>
    </source>
</evidence>
<name>A0A2R6XZL2_9BACL</name>
<comment type="caution">
    <text evidence="1">The sequence shown here is derived from an EMBL/GenBank/DDBJ whole genome shotgun (WGS) entry which is preliminary data.</text>
</comment>
<accession>A0A2R6XZL2</accession>
<dbReference type="AlphaFoldDB" id="A0A2R6XZL2"/>
<evidence type="ECO:0000313" key="1">
    <source>
        <dbReference type="EMBL" id="PTQ55853.1"/>
    </source>
</evidence>
<proteinExistence type="predicted"/>
<protein>
    <submittedName>
        <fullName evidence="1">Uncharacterized protein</fullName>
    </submittedName>
</protein>
<dbReference type="Proteomes" id="UP000244338">
    <property type="component" value="Unassembled WGS sequence"/>
</dbReference>
<gene>
    <name evidence="1" type="ORF">BSOLF_1336</name>
</gene>
<sequence length="49" mass="5984">MEYLRITSIQDPLFKQMHQLMQNVFPPEEVLAFELWQEPLEDPRLKILQ</sequence>